<organism evidence="2 3">
    <name type="scientific">Eumeta variegata</name>
    <name type="common">Bagworm moth</name>
    <name type="synonym">Eumeta japonica</name>
    <dbReference type="NCBI Taxonomy" id="151549"/>
    <lineage>
        <taxon>Eukaryota</taxon>
        <taxon>Metazoa</taxon>
        <taxon>Ecdysozoa</taxon>
        <taxon>Arthropoda</taxon>
        <taxon>Hexapoda</taxon>
        <taxon>Insecta</taxon>
        <taxon>Pterygota</taxon>
        <taxon>Neoptera</taxon>
        <taxon>Endopterygota</taxon>
        <taxon>Lepidoptera</taxon>
        <taxon>Glossata</taxon>
        <taxon>Ditrysia</taxon>
        <taxon>Tineoidea</taxon>
        <taxon>Psychidae</taxon>
        <taxon>Oiketicinae</taxon>
        <taxon>Eumeta</taxon>
    </lineage>
</organism>
<proteinExistence type="predicted"/>
<protein>
    <submittedName>
        <fullName evidence="2">Uncharacterized protein</fullName>
    </submittedName>
</protein>
<keyword evidence="3" id="KW-1185">Reference proteome</keyword>
<feature type="region of interest" description="Disordered" evidence="1">
    <location>
        <begin position="84"/>
        <end position="176"/>
    </location>
</feature>
<evidence type="ECO:0000313" key="2">
    <source>
        <dbReference type="EMBL" id="GBP90013.1"/>
    </source>
</evidence>
<dbReference type="EMBL" id="BGZK01002049">
    <property type="protein sequence ID" value="GBP90013.1"/>
    <property type="molecule type" value="Genomic_DNA"/>
</dbReference>
<accession>A0A4C1ZTC6</accession>
<evidence type="ECO:0000313" key="3">
    <source>
        <dbReference type="Proteomes" id="UP000299102"/>
    </source>
</evidence>
<dbReference type="Proteomes" id="UP000299102">
    <property type="component" value="Unassembled WGS sequence"/>
</dbReference>
<evidence type="ECO:0000256" key="1">
    <source>
        <dbReference type="SAM" id="MobiDB-lite"/>
    </source>
</evidence>
<name>A0A4C1ZTC6_EUMVA</name>
<reference evidence="2 3" key="1">
    <citation type="journal article" date="2019" name="Commun. Biol.">
        <title>The bagworm genome reveals a unique fibroin gene that provides high tensile strength.</title>
        <authorList>
            <person name="Kono N."/>
            <person name="Nakamura H."/>
            <person name="Ohtoshi R."/>
            <person name="Tomita M."/>
            <person name="Numata K."/>
            <person name="Arakawa K."/>
        </authorList>
    </citation>
    <scope>NUCLEOTIDE SEQUENCE [LARGE SCALE GENOMIC DNA]</scope>
</reference>
<comment type="caution">
    <text evidence="2">The sequence shown here is derived from an EMBL/GenBank/DDBJ whole genome shotgun (WGS) entry which is preliminary data.</text>
</comment>
<dbReference type="AlphaFoldDB" id="A0A4C1ZTC6"/>
<sequence>MPEPPARIFDHCPDVVGRAPIAESISSVVRILSVRTTPSGILQLKSPKRMTASPKARRALRSRRCNGFGDGIDGDYDENEEFSSVAACRADSRTRRSPSSKPRGERPSPFECRPNEMNPRSRLLAAVPGSVEPPGREVALGRLSSSRRPRIGGGAGAGRNAGASRKASPLVRGSSRLDQAFRRATACY</sequence>
<gene>
    <name evidence="2" type="ORF">EVAR_38919_1</name>
</gene>